<dbReference type="RefSeq" id="WP_132216443.1">
    <property type="nucleotide sequence ID" value="NZ_OX156936.1"/>
</dbReference>
<dbReference type="OrthoDB" id="921445at2"/>
<sequence length="395" mass="46787">MKNQFLVIFITILNTYCYSQISFDKGYYINNNNEKVECYIKNMDWKNNPVEFLFKLSENNEQQTATLKSIKEFGIYNYSKYIRITVNIDRSSNILENLSVNRNPDFNEEELFLKVLIEGKSNLYIYEDRNLVRYFYSTESKNIEQLIFKRYNSTKNLIGENNRFKQQLLNDLKCESIRIKDIESLEYKKEDLMNFFTKYNECNNSEIINFEEKQKKDLFNLTIRPRLNSSSLTINNTENNYKNTDFGNKTGLGFGLEAEIVLPFNKNKWSILVEPTYQYFKSEKELATTNAKADYKSIELPIGIRHYFFLNNNSKIFINALYILDIKANSKIYFNPGSDLDISSSTNNAFGVGFKQNGKYSLEFRYQTTRHILGNYNYWYSDYKTLSLIFGYTIF</sequence>
<keyword evidence="2" id="KW-1185">Reference proteome</keyword>
<dbReference type="AlphaFoldDB" id="A0A4R1RNZ7"/>
<reference evidence="1 2" key="1">
    <citation type="submission" date="2019-03" db="EMBL/GenBank/DDBJ databases">
        <title>Genomic Encyclopedia of Type Strains, Phase IV (KMG-IV): sequencing the most valuable type-strain genomes for metagenomic binning, comparative biology and taxonomic classification.</title>
        <authorList>
            <person name="Goeker M."/>
        </authorList>
    </citation>
    <scope>NUCLEOTIDE SEQUENCE [LARGE SCALE GENOMIC DNA]</scope>
    <source>
        <strain evidence="1 2">DSM 18792</strain>
    </source>
</reference>
<evidence type="ECO:0000313" key="1">
    <source>
        <dbReference type="EMBL" id="TCL68053.1"/>
    </source>
</evidence>
<accession>A0A4R1RNZ7</accession>
<dbReference type="EMBL" id="SLUP01000002">
    <property type="protein sequence ID" value="TCL68053.1"/>
    <property type="molecule type" value="Genomic_DNA"/>
</dbReference>
<comment type="caution">
    <text evidence="1">The sequence shown here is derived from an EMBL/GenBank/DDBJ whole genome shotgun (WGS) entry which is preliminary data.</text>
</comment>
<proteinExistence type="predicted"/>
<protein>
    <recommendedName>
        <fullName evidence="3">Outer membrane protein with beta-barrel domain</fullName>
    </recommendedName>
</protein>
<organism evidence="1 2">
    <name type="scientific">Mariniflexile fucanivorans</name>
    <dbReference type="NCBI Taxonomy" id="264023"/>
    <lineage>
        <taxon>Bacteria</taxon>
        <taxon>Pseudomonadati</taxon>
        <taxon>Bacteroidota</taxon>
        <taxon>Flavobacteriia</taxon>
        <taxon>Flavobacteriales</taxon>
        <taxon>Flavobacteriaceae</taxon>
        <taxon>Mariniflexile</taxon>
    </lineage>
</organism>
<gene>
    <name evidence="1" type="ORF">EV196_102617</name>
</gene>
<evidence type="ECO:0008006" key="3">
    <source>
        <dbReference type="Google" id="ProtNLM"/>
    </source>
</evidence>
<name>A0A4R1RNZ7_9FLAO</name>
<dbReference type="Proteomes" id="UP000295455">
    <property type="component" value="Unassembled WGS sequence"/>
</dbReference>
<evidence type="ECO:0000313" key="2">
    <source>
        <dbReference type="Proteomes" id="UP000295455"/>
    </source>
</evidence>